<evidence type="ECO:0000313" key="1">
    <source>
        <dbReference type="EMBL" id="JAH47377.1"/>
    </source>
</evidence>
<name>A0A0E9T1J3_ANGAN</name>
<accession>A0A0E9T1J3</accession>
<organism evidence="1">
    <name type="scientific">Anguilla anguilla</name>
    <name type="common">European freshwater eel</name>
    <name type="synonym">Muraena anguilla</name>
    <dbReference type="NCBI Taxonomy" id="7936"/>
    <lineage>
        <taxon>Eukaryota</taxon>
        <taxon>Metazoa</taxon>
        <taxon>Chordata</taxon>
        <taxon>Craniata</taxon>
        <taxon>Vertebrata</taxon>
        <taxon>Euteleostomi</taxon>
        <taxon>Actinopterygii</taxon>
        <taxon>Neopterygii</taxon>
        <taxon>Teleostei</taxon>
        <taxon>Anguilliformes</taxon>
        <taxon>Anguillidae</taxon>
        <taxon>Anguilla</taxon>
    </lineage>
</organism>
<protein>
    <submittedName>
        <fullName evidence="1">Uncharacterized protein</fullName>
    </submittedName>
</protein>
<reference evidence="1" key="1">
    <citation type="submission" date="2014-11" db="EMBL/GenBank/DDBJ databases">
        <authorList>
            <person name="Amaro Gonzalez C."/>
        </authorList>
    </citation>
    <scope>NUCLEOTIDE SEQUENCE</scope>
</reference>
<sequence>MQSLLTNIGSRADLTKELSDIQRGTVMGCHLSTKSQVCQISTVVNSSAARC</sequence>
<reference evidence="1" key="2">
    <citation type="journal article" date="2015" name="Fish Shellfish Immunol.">
        <title>Early steps in the European eel (Anguilla anguilla)-Vibrio vulnificus interaction in the gills: Role of the RtxA13 toxin.</title>
        <authorList>
            <person name="Callol A."/>
            <person name="Pajuelo D."/>
            <person name="Ebbesson L."/>
            <person name="Teles M."/>
            <person name="MacKenzie S."/>
            <person name="Amaro C."/>
        </authorList>
    </citation>
    <scope>NUCLEOTIDE SEQUENCE</scope>
</reference>
<proteinExistence type="predicted"/>
<dbReference type="AlphaFoldDB" id="A0A0E9T1J3"/>
<dbReference type="EMBL" id="GBXM01061200">
    <property type="protein sequence ID" value="JAH47377.1"/>
    <property type="molecule type" value="Transcribed_RNA"/>
</dbReference>